<evidence type="ECO:0000313" key="2">
    <source>
        <dbReference type="EMBL" id="PJE57998.1"/>
    </source>
</evidence>
<accession>A0A2M8KDK8</accession>
<dbReference type="Proteomes" id="UP000231450">
    <property type="component" value="Unassembled WGS sequence"/>
</dbReference>
<comment type="caution">
    <text evidence="2">The sequence shown here is derived from an EMBL/GenBank/DDBJ whole genome shotgun (WGS) entry which is preliminary data.</text>
</comment>
<keyword evidence="1" id="KW-0812">Transmembrane</keyword>
<dbReference type="EMBL" id="PFDW01000065">
    <property type="protein sequence ID" value="PJE57998.1"/>
    <property type="molecule type" value="Genomic_DNA"/>
</dbReference>
<dbReference type="AlphaFoldDB" id="A0A2M8KDK8"/>
<feature type="transmembrane region" description="Helical" evidence="1">
    <location>
        <begin position="20"/>
        <end position="40"/>
    </location>
</feature>
<reference evidence="3" key="1">
    <citation type="submission" date="2017-09" db="EMBL/GenBank/DDBJ databases">
        <title>Depth-based differentiation of microbial function through sediment-hosted aquifers and enrichment of novel symbionts in the deep terrestrial subsurface.</title>
        <authorList>
            <person name="Probst A.J."/>
            <person name="Ladd B."/>
            <person name="Jarett J.K."/>
            <person name="Geller-Mcgrath D.E."/>
            <person name="Sieber C.M.K."/>
            <person name="Emerson J.B."/>
            <person name="Anantharaman K."/>
            <person name="Thomas B.C."/>
            <person name="Malmstrom R."/>
            <person name="Stieglmeier M."/>
            <person name="Klingl A."/>
            <person name="Woyke T."/>
            <person name="Ryan C.M."/>
            <person name="Banfield J.F."/>
        </authorList>
    </citation>
    <scope>NUCLEOTIDE SEQUENCE [LARGE SCALE GENOMIC DNA]</scope>
</reference>
<keyword evidence="1" id="KW-1133">Transmembrane helix</keyword>
<protein>
    <submittedName>
        <fullName evidence="2">Uncharacterized protein</fullName>
    </submittedName>
</protein>
<name>A0A2M8KDK8_9BACT</name>
<evidence type="ECO:0000313" key="3">
    <source>
        <dbReference type="Proteomes" id="UP000231450"/>
    </source>
</evidence>
<organism evidence="2 3">
    <name type="scientific">Candidatus Portnoybacteria bacterium CG10_big_fil_rev_8_21_14_0_10_36_7</name>
    <dbReference type="NCBI Taxonomy" id="1974812"/>
    <lineage>
        <taxon>Bacteria</taxon>
        <taxon>Candidatus Portnoyibacteriota</taxon>
    </lineage>
</organism>
<proteinExistence type="predicted"/>
<sequence length="85" mass="9912">MSENFLKNMQTLPLARRKKIMWLLVAMCTVLIIFGWLFWIKYTARWQVEKPASPNVVSDSIKKIKEAVPNIKEEVGFAWESLNGQ</sequence>
<evidence type="ECO:0000256" key="1">
    <source>
        <dbReference type="SAM" id="Phobius"/>
    </source>
</evidence>
<keyword evidence="1" id="KW-0472">Membrane</keyword>
<gene>
    <name evidence="2" type="ORF">COU81_03165</name>
</gene>